<dbReference type="GO" id="GO:0009055">
    <property type="term" value="F:electron transfer activity"/>
    <property type="evidence" value="ECO:0007669"/>
    <property type="project" value="InterPro"/>
</dbReference>
<evidence type="ECO:0000259" key="2">
    <source>
        <dbReference type="PROSITE" id="PS50902"/>
    </source>
</evidence>
<feature type="domain" description="Flavodoxin-like" evidence="2">
    <location>
        <begin position="256"/>
        <end position="396"/>
    </location>
</feature>
<sequence length="399" mass="45050">MYCVKNIKNDLYWVGGTDRRLALFENVYPIPRGVSYNAYLILDEKTVLLDTVDYSVSQQLFENIAHVLNGRHLDYMIVNHMEPDHCGTIGALVSRYPDIRIVCNSKIAGMMKQFFDFDVDSMVQIVEEGDTFSTGRHTFAFAAAPMVHWPEVMVTYDATDKTLFSADAFGTFGAMNGNLYADEVNFERDWLDDARRYYTNIVGKYGPQAQAVLKKAGGLDIEMICPLHGPIWRENLGWFIDKYDKWSSYTPEDQAVMIAYGSVYGHTENLANVLAGKLADLGVKDVRMYDVSATHPSYILAEAFRCSHLVFASITYNGGIFTNMEHLLLELKAHNLQNRTVALMENGSWAPVAGKKMKEIFDSMKNIRLLDETVTIKSSLKEEQMAQVDALARAIVESM</sequence>
<accession>A0A9D1P218</accession>
<dbReference type="Gene3D" id="3.60.15.10">
    <property type="entry name" value="Ribonuclease Z/Hydroxyacylglutathione hydrolase-like"/>
    <property type="match status" value="1"/>
</dbReference>
<dbReference type="Gene3D" id="3.40.50.360">
    <property type="match status" value="1"/>
</dbReference>
<dbReference type="CDD" id="cd07709">
    <property type="entry name" value="flavodiiron_proteins_MBL-fold"/>
    <property type="match status" value="1"/>
</dbReference>
<proteinExistence type="inferred from homology"/>
<dbReference type="PANTHER" id="PTHR43717:SF1">
    <property type="entry name" value="ANAEROBIC NITRIC OXIDE REDUCTASE FLAVORUBREDOXIN"/>
    <property type="match status" value="1"/>
</dbReference>
<dbReference type="GO" id="GO:0046872">
    <property type="term" value="F:metal ion binding"/>
    <property type="evidence" value="ECO:0007669"/>
    <property type="project" value="InterPro"/>
</dbReference>
<dbReference type="AlphaFoldDB" id="A0A9D1P218"/>
<dbReference type="Proteomes" id="UP000824169">
    <property type="component" value="Unassembled WGS sequence"/>
</dbReference>
<dbReference type="InterPro" id="IPR001279">
    <property type="entry name" value="Metallo-B-lactamas"/>
</dbReference>
<dbReference type="PIRSF" id="PIRSF005243">
    <property type="entry name" value="ROO"/>
    <property type="match status" value="1"/>
</dbReference>
<dbReference type="GO" id="GO:0016651">
    <property type="term" value="F:oxidoreductase activity, acting on NAD(P)H"/>
    <property type="evidence" value="ECO:0007669"/>
    <property type="project" value="UniProtKB-ARBA"/>
</dbReference>
<dbReference type="InterPro" id="IPR036866">
    <property type="entry name" value="RibonucZ/Hydroxyglut_hydro"/>
</dbReference>
<evidence type="ECO:0000256" key="1">
    <source>
        <dbReference type="ARBA" id="ARBA00007121"/>
    </source>
</evidence>
<dbReference type="PANTHER" id="PTHR43717">
    <property type="entry name" value="ANAEROBIC NITRIC OXIDE REDUCTASE FLAVORUBREDOXIN"/>
    <property type="match status" value="1"/>
</dbReference>
<evidence type="ECO:0000313" key="4">
    <source>
        <dbReference type="Proteomes" id="UP000824169"/>
    </source>
</evidence>
<dbReference type="Pfam" id="PF19583">
    <property type="entry name" value="ODP"/>
    <property type="match status" value="1"/>
</dbReference>
<dbReference type="InterPro" id="IPR008254">
    <property type="entry name" value="Flavodoxin/NO_synth"/>
</dbReference>
<comment type="similarity">
    <text evidence="1">In the N-terminal section; belongs to the zinc metallo-hydrolase group 3 family.</text>
</comment>
<dbReference type="InterPro" id="IPR029039">
    <property type="entry name" value="Flavoprotein-like_sf"/>
</dbReference>
<reference evidence="3" key="2">
    <citation type="journal article" date="2021" name="PeerJ">
        <title>Extensive microbial diversity within the chicken gut microbiome revealed by metagenomics and culture.</title>
        <authorList>
            <person name="Gilroy R."/>
            <person name="Ravi A."/>
            <person name="Getino M."/>
            <person name="Pursley I."/>
            <person name="Horton D.L."/>
            <person name="Alikhan N.F."/>
            <person name="Baker D."/>
            <person name="Gharbi K."/>
            <person name="Hall N."/>
            <person name="Watson M."/>
            <person name="Adriaenssens E.M."/>
            <person name="Foster-Nyarko E."/>
            <person name="Jarju S."/>
            <person name="Secka A."/>
            <person name="Antonio M."/>
            <person name="Oren A."/>
            <person name="Chaudhuri R.R."/>
            <person name="La Ragione R."/>
            <person name="Hildebrand F."/>
            <person name="Pallen M.J."/>
        </authorList>
    </citation>
    <scope>NUCLEOTIDE SEQUENCE</scope>
    <source>
        <strain evidence="3">CHK188-20938</strain>
    </source>
</reference>
<dbReference type="SUPFAM" id="SSF56281">
    <property type="entry name" value="Metallo-hydrolase/oxidoreductase"/>
    <property type="match status" value="1"/>
</dbReference>
<dbReference type="PROSITE" id="PS50902">
    <property type="entry name" value="FLAVODOXIN_LIKE"/>
    <property type="match status" value="1"/>
</dbReference>
<comment type="caution">
    <text evidence="3">The sequence shown here is derived from an EMBL/GenBank/DDBJ whole genome shotgun (WGS) entry which is preliminary data.</text>
</comment>
<dbReference type="GO" id="GO:0010181">
    <property type="term" value="F:FMN binding"/>
    <property type="evidence" value="ECO:0007669"/>
    <property type="project" value="InterPro"/>
</dbReference>
<dbReference type="SMART" id="SM00849">
    <property type="entry name" value="Lactamase_B"/>
    <property type="match status" value="1"/>
</dbReference>
<dbReference type="InterPro" id="IPR016440">
    <property type="entry name" value="Rubredoxin-O_OxRdtase"/>
</dbReference>
<organism evidence="3 4">
    <name type="scientific">Candidatus Scatomonas pullistercoris</name>
    <dbReference type="NCBI Taxonomy" id="2840920"/>
    <lineage>
        <taxon>Bacteria</taxon>
        <taxon>Bacillati</taxon>
        <taxon>Bacillota</taxon>
        <taxon>Clostridia</taxon>
        <taxon>Lachnospirales</taxon>
        <taxon>Lachnospiraceae</taxon>
        <taxon>Lachnospiraceae incertae sedis</taxon>
        <taxon>Candidatus Scatomonas</taxon>
    </lineage>
</organism>
<dbReference type="EMBL" id="DVOO01000013">
    <property type="protein sequence ID" value="HIV25143.1"/>
    <property type="molecule type" value="Genomic_DNA"/>
</dbReference>
<protein>
    <submittedName>
        <fullName evidence="3">FprA family A-type flavoprotein</fullName>
    </submittedName>
</protein>
<dbReference type="InterPro" id="IPR045761">
    <property type="entry name" value="ODP_dom"/>
</dbReference>
<name>A0A9D1P218_9FIRM</name>
<dbReference type="SUPFAM" id="SSF52218">
    <property type="entry name" value="Flavoproteins"/>
    <property type="match status" value="1"/>
</dbReference>
<dbReference type="Pfam" id="PF00258">
    <property type="entry name" value="Flavodoxin_1"/>
    <property type="match status" value="1"/>
</dbReference>
<reference evidence="3" key="1">
    <citation type="submission" date="2020-10" db="EMBL/GenBank/DDBJ databases">
        <authorList>
            <person name="Gilroy R."/>
        </authorList>
    </citation>
    <scope>NUCLEOTIDE SEQUENCE</scope>
    <source>
        <strain evidence="3">CHK188-20938</strain>
    </source>
</reference>
<gene>
    <name evidence="3" type="ORF">IAB71_05055</name>
</gene>
<evidence type="ECO:0000313" key="3">
    <source>
        <dbReference type="EMBL" id="HIV25143.1"/>
    </source>
</evidence>